<dbReference type="OrthoDB" id="97260at2759"/>
<name>A0A225US70_9STRA</name>
<organism evidence="1 2">
    <name type="scientific">Phytophthora megakarya</name>
    <dbReference type="NCBI Taxonomy" id="4795"/>
    <lineage>
        <taxon>Eukaryota</taxon>
        <taxon>Sar</taxon>
        <taxon>Stramenopiles</taxon>
        <taxon>Oomycota</taxon>
        <taxon>Peronosporomycetes</taxon>
        <taxon>Peronosporales</taxon>
        <taxon>Peronosporaceae</taxon>
        <taxon>Phytophthora</taxon>
    </lineage>
</organism>
<protein>
    <submittedName>
        <fullName evidence="1">Uncharacterized protein</fullName>
    </submittedName>
</protein>
<reference evidence="2" key="1">
    <citation type="submission" date="2017-03" db="EMBL/GenBank/DDBJ databases">
        <title>Phytopthora megakarya and P. palmivora, two closely related causual agents of cacao black pod achieved similar genome size and gene model numbers by different mechanisms.</title>
        <authorList>
            <person name="Ali S."/>
            <person name="Shao J."/>
            <person name="Larry D.J."/>
            <person name="Kronmiller B."/>
            <person name="Shen D."/>
            <person name="Strem M.D."/>
            <person name="Melnick R.L."/>
            <person name="Guiltinan M.J."/>
            <person name="Tyler B.M."/>
            <person name="Meinhardt L.W."/>
            <person name="Bailey B.A."/>
        </authorList>
    </citation>
    <scope>NUCLEOTIDE SEQUENCE [LARGE SCALE GENOMIC DNA]</scope>
    <source>
        <strain evidence="2">zdho120</strain>
    </source>
</reference>
<proteinExistence type="predicted"/>
<evidence type="ECO:0000313" key="1">
    <source>
        <dbReference type="EMBL" id="OWY95781.1"/>
    </source>
</evidence>
<accession>A0A225US70</accession>
<sequence length="257" mass="28919">SDQVESSTVPTRRDTLGWRVYFTDGSPSFHFNPFSKTDFAAILDESETAQYSYAASIGNILGWKVDYSPVTEHSGGGSFIAHARFSERLRCTLDHSERMVISVDPSLLPVLTSANSWGRVPSGNMECQPLQQFGKHAYVTACNIPSNVHLRYIGLARHTRNILEDGVRMDKYTHLIADSQANAYNRQAEGEQYEVQWVLDGGASMTLTEVDDSTIDVVYDQWGTCLNKEYGQQLYVDWIRFVVHLEQLVSPARLLQS</sequence>
<comment type="caution">
    <text evidence="1">The sequence shown here is derived from an EMBL/GenBank/DDBJ whole genome shotgun (WGS) entry which is preliminary data.</text>
</comment>
<gene>
    <name evidence="1" type="ORF">PHMEG_00034132</name>
</gene>
<keyword evidence="2" id="KW-1185">Reference proteome</keyword>
<feature type="non-terminal residue" evidence="1">
    <location>
        <position position="1"/>
    </location>
</feature>
<evidence type="ECO:0000313" key="2">
    <source>
        <dbReference type="Proteomes" id="UP000198211"/>
    </source>
</evidence>
<dbReference type="EMBL" id="NBNE01012506">
    <property type="protein sequence ID" value="OWY95781.1"/>
    <property type="molecule type" value="Genomic_DNA"/>
</dbReference>
<dbReference type="Proteomes" id="UP000198211">
    <property type="component" value="Unassembled WGS sequence"/>
</dbReference>
<dbReference type="AlphaFoldDB" id="A0A225US70"/>